<dbReference type="PANTHER" id="PTHR33607:SF2">
    <property type="entry name" value="ENDONUCLEASE-1"/>
    <property type="match status" value="1"/>
</dbReference>
<dbReference type="STRING" id="915471.SAMN05216201_11283"/>
<dbReference type="GO" id="GO:0016787">
    <property type="term" value="F:hydrolase activity"/>
    <property type="evidence" value="ECO:0007669"/>
    <property type="project" value="UniProtKB-KW"/>
</dbReference>
<feature type="chain" id="PRO_5017439645" evidence="4">
    <location>
        <begin position="23"/>
        <end position="272"/>
    </location>
</feature>
<dbReference type="InterPro" id="IPR007346">
    <property type="entry name" value="Endonuclease-I"/>
</dbReference>
<dbReference type="InterPro" id="IPR044925">
    <property type="entry name" value="His-Me_finger_sf"/>
</dbReference>
<dbReference type="OrthoDB" id="9800417at2"/>
<dbReference type="AlphaFoldDB" id="A0A1H7A8E4"/>
<dbReference type="Pfam" id="PF04231">
    <property type="entry name" value="Endonuclease_1"/>
    <property type="match status" value="1"/>
</dbReference>
<keyword evidence="6" id="KW-1185">Reference proteome</keyword>
<evidence type="ECO:0000256" key="3">
    <source>
        <dbReference type="ARBA" id="ARBA00022801"/>
    </source>
</evidence>
<keyword evidence="3" id="KW-0378">Hydrolase</keyword>
<gene>
    <name evidence="5" type="ORF">SAMN05216201_11283</name>
</gene>
<proteinExistence type="inferred from homology"/>
<keyword evidence="4" id="KW-0732">Signal</keyword>
<reference evidence="6" key="1">
    <citation type="submission" date="2016-10" db="EMBL/GenBank/DDBJ databases">
        <authorList>
            <person name="Varghese N."/>
            <person name="Submissions S."/>
        </authorList>
    </citation>
    <scope>NUCLEOTIDE SEQUENCE [LARGE SCALE GENOMIC DNA]</scope>
    <source>
        <strain evidence="6">LMG 25967</strain>
    </source>
</reference>
<evidence type="ECO:0000313" key="6">
    <source>
        <dbReference type="Proteomes" id="UP000242930"/>
    </source>
</evidence>
<dbReference type="GO" id="GO:0004518">
    <property type="term" value="F:nuclease activity"/>
    <property type="evidence" value="ECO:0007669"/>
    <property type="project" value="UniProtKB-KW"/>
</dbReference>
<organism evidence="5 6">
    <name type="scientific">Pseudomonas linyingensis</name>
    <dbReference type="NCBI Taxonomy" id="915471"/>
    <lineage>
        <taxon>Bacteria</taxon>
        <taxon>Pseudomonadati</taxon>
        <taxon>Pseudomonadota</taxon>
        <taxon>Gammaproteobacteria</taxon>
        <taxon>Pseudomonadales</taxon>
        <taxon>Pseudomonadaceae</taxon>
        <taxon>Pseudomonas</taxon>
    </lineage>
</organism>
<accession>A0A1H7A8E4</accession>
<dbReference type="Proteomes" id="UP000242930">
    <property type="component" value="Unassembled WGS sequence"/>
</dbReference>
<comment type="similarity">
    <text evidence="1">Belongs to the EndA/NucM nuclease family.</text>
</comment>
<dbReference type="EMBL" id="FNZE01000012">
    <property type="protein sequence ID" value="SEJ61909.1"/>
    <property type="molecule type" value="Genomic_DNA"/>
</dbReference>
<evidence type="ECO:0000256" key="4">
    <source>
        <dbReference type="SAM" id="SignalP"/>
    </source>
</evidence>
<dbReference type="PANTHER" id="PTHR33607">
    <property type="entry name" value="ENDONUCLEASE-1"/>
    <property type="match status" value="1"/>
</dbReference>
<dbReference type="SUPFAM" id="SSF54060">
    <property type="entry name" value="His-Me finger endonucleases"/>
    <property type="match status" value="1"/>
</dbReference>
<evidence type="ECO:0000313" key="5">
    <source>
        <dbReference type="EMBL" id="SEJ61909.1"/>
    </source>
</evidence>
<name>A0A1H7A8E4_9PSED</name>
<feature type="signal peptide" evidence="4">
    <location>
        <begin position="1"/>
        <end position="22"/>
    </location>
</feature>
<evidence type="ECO:0000256" key="2">
    <source>
        <dbReference type="ARBA" id="ARBA00022722"/>
    </source>
</evidence>
<sequence length="272" mass="30644">MSNSAAKKLLAMISLVISALLAVVFTDIQPPATFQAAKKVAWEIHADNPRTFYCGCRYQGNRVDLASCGYQPRKNRQRASRVEWEHVVPAWVIGHQRQCWKKGGRDHCSANDPVFARAEADLHNLVPSIGEVNGDRSNYPFAMLNARPHQYGRCEVVVDFGKRQVMPREEIRGAIARTYLYMHERYQLRMSKQDQQLYGAWNRMYPVTEQERRRNQAVACQMGWGNPHVGEVELWQCGLLGRVGDVAGSALGIAKGLPLEELGSAALSLLKH</sequence>
<protein>
    <submittedName>
        <fullName evidence="5">Deoxyribonuclease-1</fullName>
    </submittedName>
</protein>
<keyword evidence="2" id="KW-0540">Nuclease</keyword>
<evidence type="ECO:0000256" key="1">
    <source>
        <dbReference type="ARBA" id="ARBA00006429"/>
    </source>
</evidence>